<reference evidence="1" key="1">
    <citation type="submission" date="2022-12" db="EMBL/GenBank/DDBJ databases">
        <authorList>
            <person name="Wang J."/>
        </authorList>
    </citation>
    <scope>NUCLEOTIDE SEQUENCE</scope>
    <source>
        <strain evidence="1">HY-45-18</strain>
    </source>
</reference>
<dbReference type="Proteomes" id="UP001078443">
    <property type="component" value="Unassembled WGS sequence"/>
</dbReference>
<gene>
    <name evidence="1" type="ORF">OW763_13715</name>
</gene>
<dbReference type="Pfam" id="PF11148">
    <property type="entry name" value="DUF2922"/>
    <property type="match status" value="1"/>
</dbReference>
<comment type="caution">
    <text evidence="1">The sequence shown here is derived from an EMBL/GenBank/DDBJ whole genome shotgun (WGS) entry which is preliminary data.</text>
</comment>
<keyword evidence="2" id="KW-1185">Reference proteome</keyword>
<accession>A0ABT4D2B7</accession>
<proteinExistence type="predicted"/>
<organism evidence="1 2">
    <name type="scientific">Clostridium aestuarii</name>
    <dbReference type="NCBI Taxonomy" id="338193"/>
    <lineage>
        <taxon>Bacteria</taxon>
        <taxon>Bacillati</taxon>
        <taxon>Bacillota</taxon>
        <taxon>Clostridia</taxon>
        <taxon>Eubacteriales</taxon>
        <taxon>Clostridiaceae</taxon>
        <taxon>Clostridium</taxon>
    </lineage>
</organism>
<evidence type="ECO:0000313" key="1">
    <source>
        <dbReference type="EMBL" id="MCY6485389.1"/>
    </source>
</evidence>
<sequence>MNKVLVMNFLTSNGTKASVRFKGIKDDLDASAVNNAMEALIEKNILMTSGGDLALKDSACILTTTSKELAI</sequence>
<evidence type="ECO:0000313" key="2">
    <source>
        <dbReference type="Proteomes" id="UP001078443"/>
    </source>
</evidence>
<protein>
    <submittedName>
        <fullName evidence="1">DUF2922 domain-containing protein</fullName>
    </submittedName>
</protein>
<dbReference type="InterPro" id="IPR021321">
    <property type="entry name" value="DUF2922"/>
</dbReference>
<dbReference type="RefSeq" id="WP_268041715.1">
    <property type="nucleotide sequence ID" value="NZ_JAPQER010000007.1"/>
</dbReference>
<dbReference type="EMBL" id="JAPQER010000007">
    <property type="protein sequence ID" value="MCY6485389.1"/>
    <property type="molecule type" value="Genomic_DNA"/>
</dbReference>
<name>A0ABT4D2B7_9CLOT</name>